<name>A0A2K3KA10_TRIPR</name>
<feature type="compositionally biased region" description="Basic and acidic residues" evidence="1">
    <location>
        <begin position="13"/>
        <end position="26"/>
    </location>
</feature>
<feature type="region of interest" description="Disordered" evidence="1">
    <location>
        <begin position="1"/>
        <end position="55"/>
    </location>
</feature>
<feature type="compositionally biased region" description="Acidic residues" evidence="1">
    <location>
        <begin position="27"/>
        <end position="43"/>
    </location>
</feature>
<evidence type="ECO:0000313" key="3">
    <source>
        <dbReference type="Proteomes" id="UP000236291"/>
    </source>
</evidence>
<feature type="compositionally biased region" description="Low complexity" evidence="1">
    <location>
        <begin position="1"/>
        <end position="12"/>
    </location>
</feature>
<feature type="non-terminal residue" evidence="2">
    <location>
        <position position="1"/>
    </location>
</feature>
<comment type="caution">
    <text evidence="2">The sequence shown here is derived from an EMBL/GenBank/DDBJ whole genome shotgun (WGS) entry which is preliminary data.</text>
</comment>
<reference evidence="2 3" key="2">
    <citation type="journal article" date="2017" name="Front. Plant Sci.">
        <title>Gene Classification and Mining of Molecular Markers Useful in Red Clover (Trifolium pratense) Breeding.</title>
        <authorList>
            <person name="Istvanek J."/>
            <person name="Dluhosova J."/>
            <person name="Dluhos P."/>
            <person name="Patkova L."/>
            <person name="Nedelnik J."/>
            <person name="Repkova J."/>
        </authorList>
    </citation>
    <scope>NUCLEOTIDE SEQUENCE [LARGE SCALE GENOMIC DNA]</scope>
    <source>
        <strain evidence="3">cv. Tatra</strain>
        <tissue evidence="2">Young leaves</tissue>
    </source>
</reference>
<sequence length="81" mass="8821">EEEAAEVGFVVVEKGDGEDPKLKAGEDPNENADVDCVEEDEDPNGEKPDIVASEPASSLWSCDLCESLKMWKRGIRLGREG</sequence>
<protein>
    <submittedName>
        <fullName evidence="2">Uncharacterized protein</fullName>
    </submittedName>
</protein>
<feature type="non-terminal residue" evidence="2">
    <location>
        <position position="81"/>
    </location>
</feature>
<dbReference type="EMBL" id="ASHM01152673">
    <property type="protein sequence ID" value="PNX63127.1"/>
    <property type="molecule type" value="Genomic_DNA"/>
</dbReference>
<reference evidence="2 3" key="1">
    <citation type="journal article" date="2014" name="Am. J. Bot.">
        <title>Genome assembly and annotation for red clover (Trifolium pratense; Fabaceae).</title>
        <authorList>
            <person name="Istvanek J."/>
            <person name="Jaros M."/>
            <person name="Krenek A."/>
            <person name="Repkova J."/>
        </authorList>
    </citation>
    <scope>NUCLEOTIDE SEQUENCE [LARGE SCALE GENOMIC DNA]</scope>
    <source>
        <strain evidence="3">cv. Tatra</strain>
        <tissue evidence="2">Young leaves</tissue>
    </source>
</reference>
<accession>A0A2K3KA10</accession>
<proteinExistence type="predicted"/>
<gene>
    <name evidence="2" type="ORF">L195_g061471</name>
</gene>
<evidence type="ECO:0000313" key="2">
    <source>
        <dbReference type="EMBL" id="PNX63127.1"/>
    </source>
</evidence>
<dbReference type="Proteomes" id="UP000236291">
    <property type="component" value="Unassembled WGS sequence"/>
</dbReference>
<organism evidence="2 3">
    <name type="scientific">Trifolium pratense</name>
    <name type="common">Red clover</name>
    <dbReference type="NCBI Taxonomy" id="57577"/>
    <lineage>
        <taxon>Eukaryota</taxon>
        <taxon>Viridiplantae</taxon>
        <taxon>Streptophyta</taxon>
        <taxon>Embryophyta</taxon>
        <taxon>Tracheophyta</taxon>
        <taxon>Spermatophyta</taxon>
        <taxon>Magnoliopsida</taxon>
        <taxon>eudicotyledons</taxon>
        <taxon>Gunneridae</taxon>
        <taxon>Pentapetalae</taxon>
        <taxon>rosids</taxon>
        <taxon>fabids</taxon>
        <taxon>Fabales</taxon>
        <taxon>Fabaceae</taxon>
        <taxon>Papilionoideae</taxon>
        <taxon>50 kb inversion clade</taxon>
        <taxon>NPAAA clade</taxon>
        <taxon>Hologalegina</taxon>
        <taxon>IRL clade</taxon>
        <taxon>Trifolieae</taxon>
        <taxon>Trifolium</taxon>
    </lineage>
</organism>
<evidence type="ECO:0000256" key="1">
    <source>
        <dbReference type="SAM" id="MobiDB-lite"/>
    </source>
</evidence>
<dbReference type="AlphaFoldDB" id="A0A2K3KA10"/>